<keyword evidence="1" id="KW-1133">Transmembrane helix</keyword>
<feature type="transmembrane region" description="Helical" evidence="1">
    <location>
        <begin position="63"/>
        <end position="82"/>
    </location>
</feature>
<dbReference type="RefSeq" id="WP_094767396.1">
    <property type="nucleotide sequence ID" value="NZ_CP160000.1"/>
</dbReference>
<organism evidence="3 5">
    <name type="scientific">Bacillus infantis</name>
    <dbReference type="NCBI Taxonomy" id="324767"/>
    <lineage>
        <taxon>Bacteria</taxon>
        <taxon>Bacillati</taxon>
        <taxon>Bacillota</taxon>
        <taxon>Bacilli</taxon>
        <taxon>Bacillales</taxon>
        <taxon>Bacillaceae</taxon>
        <taxon>Bacillus</taxon>
    </lineage>
</organism>
<evidence type="ECO:0000313" key="3">
    <source>
        <dbReference type="EMBL" id="TYS63256.1"/>
    </source>
</evidence>
<name>A0A5D4SN87_9BACI</name>
<sequence>MWQHVVFAIFIGGLVGAVGHLKKHGKLIMPKRTKQFIYLGFLEEMVLGSLASALLVLSSDASSLLKVAFLSMLAGLGGEALIRSLDLIRAEKK</sequence>
<protein>
    <submittedName>
        <fullName evidence="3">DUF4257 domain-containing protein</fullName>
    </submittedName>
</protein>
<accession>A0A5D4SN87</accession>
<comment type="caution">
    <text evidence="3">The sequence shown here is derived from an EMBL/GenBank/DDBJ whole genome shotgun (WGS) entry which is preliminary data.</text>
</comment>
<keyword evidence="1" id="KW-0472">Membrane</keyword>
<dbReference type="GeneID" id="97349234"/>
<feature type="transmembrane region" description="Helical" evidence="1">
    <location>
        <begin position="6"/>
        <end position="24"/>
    </location>
</feature>
<evidence type="ECO:0000313" key="4">
    <source>
        <dbReference type="Proteomes" id="UP000322139"/>
    </source>
</evidence>
<dbReference type="Pfam" id="PF14074">
    <property type="entry name" value="DUF4257"/>
    <property type="match status" value="1"/>
</dbReference>
<dbReference type="Proteomes" id="UP000322139">
    <property type="component" value="Unassembled WGS sequence"/>
</dbReference>
<dbReference type="EMBL" id="VTER01000007">
    <property type="protein sequence ID" value="TYS46733.1"/>
    <property type="molecule type" value="Genomic_DNA"/>
</dbReference>
<dbReference type="InterPro" id="IPR025353">
    <property type="entry name" value="DUF4257"/>
</dbReference>
<reference evidence="4 5" key="1">
    <citation type="submission" date="2019-08" db="EMBL/GenBank/DDBJ databases">
        <title>Bacillus genomes from the desert of Cuatro Cienegas, Coahuila.</title>
        <authorList>
            <person name="Olmedo-Alvarez G."/>
        </authorList>
    </citation>
    <scope>NUCLEOTIDE SEQUENCE [LARGE SCALE GENOMIC DNA]</scope>
    <source>
        <strain evidence="3 5">CH37_1T</strain>
        <strain evidence="2 4">CH446_14T</strain>
    </source>
</reference>
<evidence type="ECO:0000313" key="2">
    <source>
        <dbReference type="EMBL" id="TYS46733.1"/>
    </source>
</evidence>
<proteinExistence type="predicted"/>
<dbReference type="Proteomes" id="UP000323732">
    <property type="component" value="Unassembled WGS sequence"/>
</dbReference>
<dbReference type="AlphaFoldDB" id="A0A5D4SN87"/>
<evidence type="ECO:0000256" key="1">
    <source>
        <dbReference type="SAM" id="Phobius"/>
    </source>
</evidence>
<dbReference type="EMBL" id="VTES01000004">
    <property type="protein sequence ID" value="TYS63256.1"/>
    <property type="molecule type" value="Genomic_DNA"/>
</dbReference>
<feature type="transmembrane region" description="Helical" evidence="1">
    <location>
        <begin position="36"/>
        <end position="57"/>
    </location>
</feature>
<keyword evidence="1" id="KW-0812">Transmembrane</keyword>
<gene>
    <name evidence="3" type="ORF">FZD47_16545</name>
    <name evidence="2" type="ORF">FZD51_14775</name>
</gene>
<evidence type="ECO:0000313" key="5">
    <source>
        <dbReference type="Proteomes" id="UP000323732"/>
    </source>
</evidence>